<gene>
    <name evidence="1" type="ORF">MM415A01446_0010</name>
    <name evidence="2" type="ORF">MM415B02974_0005</name>
</gene>
<evidence type="ECO:0000313" key="2">
    <source>
        <dbReference type="EMBL" id="QJA87514.1"/>
    </source>
</evidence>
<dbReference type="AlphaFoldDB" id="A0A6M3K4Y7"/>
<organism evidence="1">
    <name type="scientific">viral metagenome</name>
    <dbReference type="NCBI Taxonomy" id="1070528"/>
    <lineage>
        <taxon>unclassified sequences</taxon>
        <taxon>metagenomes</taxon>
        <taxon>organismal metagenomes</taxon>
    </lineage>
</organism>
<name>A0A6M3K4Y7_9ZZZZ</name>
<sequence>MKNYYNLMEMSRDDLPPCIDDNEHDWEVKIRPSDCRSGLHEDKCIKCGIIIGYDTSD</sequence>
<proteinExistence type="predicted"/>
<dbReference type="EMBL" id="MT142242">
    <property type="protein sequence ID" value="QJA76768.1"/>
    <property type="molecule type" value="Genomic_DNA"/>
</dbReference>
<evidence type="ECO:0000313" key="1">
    <source>
        <dbReference type="EMBL" id="QJA76768.1"/>
    </source>
</evidence>
<accession>A0A6M3K4Y7</accession>
<dbReference type="EMBL" id="MT142712">
    <property type="protein sequence ID" value="QJA87514.1"/>
    <property type="molecule type" value="Genomic_DNA"/>
</dbReference>
<protein>
    <submittedName>
        <fullName evidence="1">Uncharacterized protein</fullName>
    </submittedName>
</protein>
<reference evidence="1" key="1">
    <citation type="submission" date="2020-03" db="EMBL/GenBank/DDBJ databases">
        <title>The deep terrestrial virosphere.</title>
        <authorList>
            <person name="Holmfeldt K."/>
            <person name="Nilsson E."/>
            <person name="Simone D."/>
            <person name="Lopez-Fernandez M."/>
            <person name="Wu X."/>
            <person name="de Brujin I."/>
            <person name="Lundin D."/>
            <person name="Andersson A."/>
            <person name="Bertilsson S."/>
            <person name="Dopson M."/>
        </authorList>
    </citation>
    <scope>NUCLEOTIDE SEQUENCE</scope>
    <source>
        <strain evidence="1">MM415A01446</strain>
        <strain evidence="2">MM415B02974</strain>
    </source>
</reference>